<organism evidence="1">
    <name type="scientific">Culex pipiens</name>
    <name type="common">House mosquito</name>
    <dbReference type="NCBI Taxonomy" id="7175"/>
    <lineage>
        <taxon>Eukaryota</taxon>
        <taxon>Metazoa</taxon>
        <taxon>Ecdysozoa</taxon>
        <taxon>Arthropoda</taxon>
        <taxon>Hexapoda</taxon>
        <taxon>Insecta</taxon>
        <taxon>Pterygota</taxon>
        <taxon>Neoptera</taxon>
        <taxon>Endopterygota</taxon>
        <taxon>Diptera</taxon>
        <taxon>Nematocera</taxon>
        <taxon>Culicoidea</taxon>
        <taxon>Culicidae</taxon>
        <taxon>Culicinae</taxon>
        <taxon>Culicini</taxon>
        <taxon>Culex</taxon>
        <taxon>Culex</taxon>
    </lineage>
</organism>
<accession>A0A8D8F761</accession>
<protein>
    <submittedName>
        <fullName evidence="1">(northern house mosquito) hypothetical protein</fullName>
    </submittedName>
</protein>
<proteinExistence type="predicted"/>
<dbReference type="EMBL" id="HBUE01039524">
    <property type="protein sequence ID" value="CAG6460125.1"/>
    <property type="molecule type" value="Transcribed_RNA"/>
</dbReference>
<dbReference type="EMBL" id="HBUE01039519">
    <property type="protein sequence ID" value="CAG6460124.1"/>
    <property type="molecule type" value="Transcribed_RNA"/>
</dbReference>
<evidence type="ECO:0000313" key="1">
    <source>
        <dbReference type="EMBL" id="CAG6460125.1"/>
    </source>
</evidence>
<dbReference type="AlphaFoldDB" id="A0A8D8F761"/>
<reference evidence="1" key="1">
    <citation type="submission" date="2021-05" db="EMBL/GenBank/DDBJ databases">
        <authorList>
            <person name="Alioto T."/>
            <person name="Alioto T."/>
            <person name="Gomez Garrido J."/>
        </authorList>
    </citation>
    <scope>NUCLEOTIDE SEQUENCE</scope>
</reference>
<sequence>MENPHVHISKFYVSLRHSGYVCDITTLTFFLYLSLPLTHAQIHADDMKRTHPKNFSSVLVLPSSTTLWQINPKFTIPFQTKFLTFPNHNLRSTCSSLFS</sequence>
<name>A0A8D8F761_CULPI</name>